<dbReference type="InterPro" id="IPR019845">
    <property type="entry name" value="Squalene/phytoene_synthase_CS"/>
</dbReference>
<dbReference type="PROSITE" id="PS01044">
    <property type="entry name" value="SQUALEN_PHYTOEN_SYN_1"/>
    <property type="match status" value="1"/>
</dbReference>
<dbReference type="EMBL" id="ONZI01000004">
    <property type="protein sequence ID" value="SPJ35108.1"/>
    <property type="molecule type" value="Genomic_DNA"/>
</dbReference>
<name>A0A2R8CQC2_9GAMM</name>
<evidence type="ECO:0000256" key="1">
    <source>
        <dbReference type="ARBA" id="ARBA00022679"/>
    </source>
</evidence>
<dbReference type="Proteomes" id="UP000244934">
    <property type="component" value="Unassembled WGS sequence"/>
</dbReference>
<keyword evidence="1 2" id="KW-0808">Transferase</keyword>
<dbReference type="CDD" id="cd00683">
    <property type="entry name" value="Trans_IPPS_HH"/>
    <property type="match status" value="1"/>
</dbReference>
<dbReference type="InterPro" id="IPR002060">
    <property type="entry name" value="Squ/phyt_synthse"/>
</dbReference>
<dbReference type="OrthoDB" id="9807580at2"/>
<dbReference type="GO" id="GO:0004311">
    <property type="term" value="F:geranylgeranyl diphosphate synthase activity"/>
    <property type="evidence" value="ECO:0007669"/>
    <property type="project" value="InterPro"/>
</dbReference>
<dbReference type="GO" id="GO:0016117">
    <property type="term" value="P:carotenoid biosynthetic process"/>
    <property type="evidence" value="ECO:0007669"/>
    <property type="project" value="UniProtKB-ARBA"/>
</dbReference>
<dbReference type="PANTHER" id="PTHR31480">
    <property type="entry name" value="BIFUNCTIONAL LYCOPENE CYCLASE/PHYTOENE SYNTHASE"/>
    <property type="match status" value="1"/>
</dbReference>
<organism evidence="2 3">
    <name type="scientific">Kushneria phyllosphaerae</name>
    <dbReference type="NCBI Taxonomy" id="2100822"/>
    <lineage>
        <taxon>Bacteria</taxon>
        <taxon>Pseudomonadati</taxon>
        <taxon>Pseudomonadota</taxon>
        <taxon>Gammaproteobacteria</taxon>
        <taxon>Oceanospirillales</taxon>
        <taxon>Halomonadaceae</taxon>
        <taxon>Kushneria</taxon>
    </lineage>
</organism>
<gene>
    <name evidence="2" type="primary">crtB</name>
    <name evidence="2" type="ORF">KSP9073_03158</name>
</gene>
<dbReference type="EC" id="2.5.1.32" evidence="2"/>
<dbReference type="SFLD" id="SFLDG01212">
    <property type="entry name" value="Phytoene_synthase_like"/>
    <property type="match status" value="1"/>
</dbReference>
<accession>A0A2R8CQC2</accession>
<proteinExistence type="predicted"/>
<dbReference type="InterPro" id="IPR044843">
    <property type="entry name" value="Trans_IPPS_bact-type"/>
</dbReference>
<dbReference type="SUPFAM" id="SSF48576">
    <property type="entry name" value="Terpenoid synthases"/>
    <property type="match status" value="1"/>
</dbReference>
<dbReference type="InterPro" id="IPR033904">
    <property type="entry name" value="Trans_IPPS_HH"/>
</dbReference>
<dbReference type="SFLD" id="SFLDS00005">
    <property type="entry name" value="Isoprenoid_Synthase_Type_I"/>
    <property type="match status" value="1"/>
</dbReference>
<dbReference type="AlphaFoldDB" id="A0A2R8CQC2"/>
<dbReference type="InterPro" id="IPR008949">
    <property type="entry name" value="Isoprenoid_synthase_dom_sf"/>
</dbReference>
<sequence>MTQAAQHTSAEAILARHGKSFRFASYFMERDDAHDAALLYMVCRELDDLADQDMPTEAENESAHERLMTVRRELLAGSGHDPLTHVLVDLQTRRGLDTRAAVALIDALISDVERPALIQDERELMRYCYGVAGAVGVLMCPVVGADDSAIPHGIDLGLAMQMTNIARDVREDADMGRRYLPADWIDQLTPEEIARADRDQRARVARAIDRLLTRAEAYYASAADGFNRIPGKNRRAIAVAADVYRAIGFRLRRERLAWWQGRVHVPLTGKVWLATRRLSGRGAIVGSRLDTHDAELHRHIADLPGAHGPEIHEQV</sequence>
<dbReference type="Gene3D" id="1.10.600.10">
    <property type="entry name" value="Farnesyl Diphosphate Synthase"/>
    <property type="match status" value="1"/>
</dbReference>
<dbReference type="RefSeq" id="WP_108843873.1">
    <property type="nucleotide sequence ID" value="NZ_ONZI01000004.1"/>
</dbReference>
<dbReference type="GO" id="GO:0051996">
    <property type="term" value="F:squalene synthase [NAD(P)H] activity"/>
    <property type="evidence" value="ECO:0007669"/>
    <property type="project" value="InterPro"/>
</dbReference>
<dbReference type="PROSITE" id="PS01045">
    <property type="entry name" value="SQUALEN_PHYTOEN_SYN_2"/>
    <property type="match status" value="1"/>
</dbReference>
<dbReference type="Pfam" id="PF00494">
    <property type="entry name" value="SQS_PSY"/>
    <property type="match status" value="1"/>
</dbReference>
<keyword evidence="3" id="KW-1185">Reference proteome</keyword>
<dbReference type="SFLD" id="SFLDG01018">
    <property type="entry name" value="Squalene/Phytoene_Synthase_Lik"/>
    <property type="match status" value="1"/>
</dbReference>
<protein>
    <submittedName>
        <fullName evidence="2">All-trans-phytoene synthase/15-cis-phytoene synthase</fullName>
        <ecNumber evidence="2">2.5.1.32</ecNumber>
    </submittedName>
</protein>
<reference evidence="3" key="1">
    <citation type="submission" date="2018-03" db="EMBL/GenBank/DDBJ databases">
        <authorList>
            <person name="Navarro De La Torre S."/>
        </authorList>
    </citation>
    <scope>NUCLEOTIDE SEQUENCE [LARGE SCALE GENOMIC DNA]</scope>
    <source>
        <strain evidence="3">EAod3</strain>
    </source>
</reference>
<evidence type="ECO:0000313" key="2">
    <source>
        <dbReference type="EMBL" id="SPJ35108.1"/>
    </source>
</evidence>
<evidence type="ECO:0000313" key="3">
    <source>
        <dbReference type="Proteomes" id="UP000244934"/>
    </source>
</evidence>